<evidence type="ECO:0000313" key="1">
    <source>
        <dbReference type="EMBL" id="KGO95680.1"/>
    </source>
</evidence>
<accession>V6S8N3</accession>
<gene>
    <name evidence="1" type="ORF">Q767_10715</name>
</gene>
<reference evidence="1 2" key="2">
    <citation type="journal article" date="2015" name="Stand. Genomic Sci.">
        <title>High quality draft genomic sequence of Flavobacterium enshiense DK69(T) and comparison among Flavobacterium genomes.</title>
        <authorList>
            <person name="Zeng Z."/>
            <person name="Chen C."/>
            <person name="Du H."/>
            <person name="Wang G."/>
            <person name="Li M."/>
        </authorList>
    </citation>
    <scope>NUCLEOTIDE SEQUENCE [LARGE SCALE GENOMIC DNA]</scope>
    <source>
        <strain evidence="1 2">DK69</strain>
    </source>
</reference>
<dbReference type="Proteomes" id="UP000030149">
    <property type="component" value="Unassembled WGS sequence"/>
</dbReference>
<sequence>MEVIKITDRELIGSGGNWKVYEGNLLNETDDPVIIKTNDKISEYKINGNIKNYELIKSLGLPTLKFFRKAKIDKELAIVAENLNNISDVIYVTPNSVITIQNKKMDQITGKKRIESKAEQKLYDNKISTINNLLEFIQDIKIKLAEISRLKVILEYDCYFLGISNQNILDYKIADFDTIFECDDKSTEECYQINLDELKRVLMLFIEYFIIETEQSELSKIVNENLLS</sequence>
<dbReference type="EMBL" id="JRLZ01000009">
    <property type="protein sequence ID" value="KGO95680.1"/>
    <property type="molecule type" value="Genomic_DNA"/>
</dbReference>
<comment type="caution">
    <text evidence="1">The sequence shown here is derived from an EMBL/GenBank/DDBJ whole genome shotgun (WGS) entry which is preliminary data.</text>
</comment>
<protein>
    <submittedName>
        <fullName evidence="1">Uncharacterized protein</fullName>
    </submittedName>
</protein>
<dbReference type="OrthoDB" id="1452058at2"/>
<dbReference type="RefSeq" id="WP_023573844.1">
    <property type="nucleotide sequence ID" value="NZ_AVCS01000013.1"/>
</dbReference>
<dbReference type="AlphaFoldDB" id="V6S8N3"/>
<evidence type="ECO:0000313" key="2">
    <source>
        <dbReference type="Proteomes" id="UP000030149"/>
    </source>
</evidence>
<keyword evidence="2" id="KW-1185">Reference proteome</keyword>
<dbReference type="eggNOG" id="ENOG502ZXM1">
    <property type="taxonomic scope" value="Bacteria"/>
</dbReference>
<name>V6S8N3_9FLAO</name>
<proteinExistence type="predicted"/>
<dbReference type="PATRIC" id="fig|1107311.3.peg.1824"/>
<organism evidence="1 2">
    <name type="scientific">Flavobacterium enshiense DK69</name>
    <dbReference type="NCBI Taxonomy" id="1107311"/>
    <lineage>
        <taxon>Bacteria</taxon>
        <taxon>Pseudomonadati</taxon>
        <taxon>Bacteroidota</taxon>
        <taxon>Flavobacteriia</taxon>
        <taxon>Flavobacteriales</taxon>
        <taxon>Flavobacteriaceae</taxon>
        <taxon>Flavobacterium</taxon>
    </lineage>
</organism>
<reference evidence="2" key="1">
    <citation type="submission" date="2013-09" db="EMBL/GenBank/DDBJ databases">
        <authorList>
            <person name="Zeng Z."/>
            <person name="Chen C."/>
        </authorList>
    </citation>
    <scope>NUCLEOTIDE SEQUENCE [LARGE SCALE GENOMIC DNA]</scope>
    <source>
        <strain evidence="2">DK69</strain>
    </source>
</reference>